<accession>A0ABT9WR84</accession>
<keyword evidence="11 14" id="KW-1133">Transmembrane helix</keyword>
<comment type="similarity">
    <text evidence="2 14">Belongs to the cation transport ATPase (P-type) (TC 3.A.3) family. Type IB subfamily.</text>
</comment>
<evidence type="ECO:0000313" key="16">
    <source>
        <dbReference type="EMBL" id="MDQ0175653.1"/>
    </source>
</evidence>
<dbReference type="NCBIfam" id="TIGR01525">
    <property type="entry name" value="ATPase-IB_hvy"/>
    <property type="match status" value="1"/>
</dbReference>
<evidence type="ECO:0000256" key="4">
    <source>
        <dbReference type="ARBA" id="ARBA00022553"/>
    </source>
</evidence>
<sequence length="641" mass="69516">MTDVEATINIQKEAIKDSPSFLQKIRPHVELISALLSGVLILIGWSLSKSDLSTASAIFYLLAFCIGGFAKAKEGIQETIKEKELNVEMLMVFAAIGSAVIGYWAEGAILIFIFAVSGALETYTLNKSQKEISSLMGMQPEQALLIKNGKETLVHVSELTIGDHILVKPGERIPSDGIVIRGRSAIDEAMITGESIPVTKELHDEVFAGTVNMNGSLTVEVTKLSTETLFQKILQLVQSAQSEKSPSQLFIEKFEGTYVKIVLLVVGLMMFLPHYLLDWDWTTTFYRAMVLLVVASPCALVASIMPATLSAISNGARSGILFKGGVHLENLSHMKGIAFDKTGTLTKGKPEVTDIYVREDIQKESLLHLVASIENQSNHPLAQAIVSYTKQTIDAPLRQPDDLEDVAGWGIKAVMDGQQWLIGKAEFVGKEQALAFADGVAEKLAANGKTMVYVKDKDGIAALIALKDIVREETKAAIEALRKEGIHTIMLTGDSETTAKAIAQEAHIDGYIAECLPEGKVKELKNLMKQYGSVAMVGDGINDAPALATANVGIAMGEGTDVALETADVVLMKNDLPRIAEAIRLSKRMNRIIKQNVFFSIIVIMGLIASNFLQILDLPYGVIGHEGSTILVILNSLRLLK</sequence>
<dbReference type="InterPro" id="IPR023299">
    <property type="entry name" value="ATPase_P-typ_cyto_dom_N"/>
</dbReference>
<dbReference type="InterPro" id="IPR027256">
    <property type="entry name" value="P-typ_ATPase_IB"/>
</dbReference>
<dbReference type="InterPro" id="IPR001757">
    <property type="entry name" value="P_typ_ATPase"/>
</dbReference>
<reference evidence="16 17" key="1">
    <citation type="submission" date="2023-07" db="EMBL/GenBank/DDBJ databases">
        <title>Genomic Encyclopedia of Type Strains, Phase IV (KMG-IV): sequencing the most valuable type-strain genomes for metagenomic binning, comparative biology and taxonomic classification.</title>
        <authorList>
            <person name="Goeker M."/>
        </authorList>
    </citation>
    <scope>NUCLEOTIDE SEQUENCE [LARGE SCALE GENOMIC DNA]</scope>
    <source>
        <strain evidence="16 17">DSM 23837</strain>
    </source>
</reference>
<dbReference type="EMBL" id="JAUSTT010000007">
    <property type="protein sequence ID" value="MDQ0175653.1"/>
    <property type="molecule type" value="Genomic_DNA"/>
</dbReference>
<keyword evidence="6 14" id="KW-0479">Metal-binding</keyword>
<evidence type="ECO:0000313" key="17">
    <source>
        <dbReference type="Proteomes" id="UP001223586"/>
    </source>
</evidence>
<organism evidence="16 17">
    <name type="scientific">Bacillus chungangensis</name>
    <dbReference type="NCBI Taxonomy" id="587633"/>
    <lineage>
        <taxon>Bacteria</taxon>
        <taxon>Bacillati</taxon>
        <taxon>Bacillota</taxon>
        <taxon>Bacilli</taxon>
        <taxon>Bacillales</taxon>
        <taxon>Bacillaceae</taxon>
        <taxon>Bacillus</taxon>
    </lineage>
</organism>
<evidence type="ECO:0000256" key="13">
    <source>
        <dbReference type="ARBA" id="ARBA00023136"/>
    </source>
</evidence>
<dbReference type="Gene3D" id="3.40.50.1000">
    <property type="entry name" value="HAD superfamily/HAD-like"/>
    <property type="match status" value="1"/>
</dbReference>
<dbReference type="InterPro" id="IPR018303">
    <property type="entry name" value="ATPase_P-typ_P_site"/>
</dbReference>
<dbReference type="NCBIfam" id="TIGR01511">
    <property type="entry name" value="ATPase-IB1_Cu"/>
    <property type="match status" value="1"/>
</dbReference>
<dbReference type="NCBIfam" id="TIGR01512">
    <property type="entry name" value="ATPase-IB2_Cd"/>
    <property type="match status" value="1"/>
</dbReference>
<evidence type="ECO:0000256" key="5">
    <source>
        <dbReference type="ARBA" id="ARBA00022692"/>
    </source>
</evidence>
<dbReference type="SUPFAM" id="SSF56784">
    <property type="entry name" value="HAD-like"/>
    <property type="match status" value="1"/>
</dbReference>
<comment type="caution">
    <text evidence="16">The sequence shown here is derived from an EMBL/GenBank/DDBJ whole genome shotgun (WGS) entry which is preliminary data.</text>
</comment>
<feature type="transmembrane region" description="Helical" evidence="14">
    <location>
        <begin position="54"/>
        <end position="73"/>
    </location>
</feature>
<evidence type="ECO:0000256" key="11">
    <source>
        <dbReference type="ARBA" id="ARBA00022989"/>
    </source>
</evidence>
<dbReference type="InterPro" id="IPR059000">
    <property type="entry name" value="ATPase_P-type_domA"/>
</dbReference>
<keyword evidence="3" id="KW-0813">Transport</keyword>
<dbReference type="InterPro" id="IPR051949">
    <property type="entry name" value="Cation_Transport_ATPase"/>
</dbReference>
<evidence type="ECO:0000256" key="1">
    <source>
        <dbReference type="ARBA" id="ARBA00004141"/>
    </source>
</evidence>
<dbReference type="InterPro" id="IPR044492">
    <property type="entry name" value="P_typ_ATPase_HD_dom"/>
</dbReference>
<feature type="transmembrane region" description="Helical" evidence="14">
    <location>
        <begin position="29"/>
        <end position="48"/>
    </location>
</feature>
<dbReference type="SFLD" id="SFLDS00003">
    <property type="entry name" value="Haloacid_Dehalogenase"/>
    <property type="match status" value="1"/>
</dbReference>
<feature type="transmembrane region" description="Helical" evidence="14">
    <location>
        <begin position="288"/>
        <end position="312"/>
    </location>
</feature>
<feature type="transmembrane region" description="Helical" evidence="14">
    <location>
        <begin position="85"/>
        <end position="103"/>
    </location>
</feature>
<keyword evidence="12" id="KW-0406">Ion transport</keyword>
<evidence type="ECO:0000259" key="15">
    <source>
        <dbReference type="Pfam" id="PF00122"/>
    </source>
</evidence>
<dbReference type="CDD" id="cd07551">
    <property type="entry name" value="P-type_ATPase_HM_ZosA_PfeT-like"/>
    <property type="match status" value="1"/>
</dbReference>
<dbReference type="PANTHER" id="PTHR43079:SF1">
    <property type="entry name" value="CADMIUM_ZINC-TRANSPORTING ATPASE HMA1, CHLOROPLASTIC-RELATED"/>
    <property type="match status" value="1"/>
</dbReference>
<dbReference type="InterPro" id="IPR008250">
    <property type="entry name" value="ATPase_P-typ_transduc_dom_A_sf"/>
</dbReference>
<dbReference type="SUPFAM" id="SSF81665">
    <property type="entry name" value="Calcium ATPase, transmembrane domain M"/>
    <property type="match status" value="1"/>
</dbReference>
<evidence type="ECO:0000256" key="10">
    <source>
        <dbReference type="ARBA" id="ARBA00022967"/>
    </source>
</evidence>
<dbReference type="Gene3D" id="3.40.1110.10">
    <property type="entry name" value="Calcium-transporting ATPase, cytoplasmic domain N"/>
    <property type="match status" value="1"/>
</dbReference>
<name>A0ABT9WR84_9BACI</name>
<dbReference type="Proteomes" id="UP001223586">
    <property type="component" value="Unassembled WGS sequence"/>
</dbReference>
<keyword evidence="14" id="KW-1003">Cell membrane</keyword>
<evidence type="ECO:0000256" key="14">
    <source>
        <dbReference type="RuleBase" id="RU362081"/>
    </source>
</evidence>
<dbReference type="SFLD" id="SFLDF00027">
    <property type="entry name" value="p-type_atpase"/>
    <property type="match status" value="1"/>
</dbReference>
<dbReference type="Pfam" id="PF00702">
    <property type="entry name" value="Hydrolase"/>
    <property type="match status" value="1"/>
</dbReference>
<dbReference type="SFLD" id="SFLDG00002">
    <property type="entry name" value="C1.7:_P-type_atpase_like"/>
    <property type="match status" value="1"/>
</dbReference>
<dbReference type="SUPFAM" id="SSF81653">
    <property type="entry name" value="Calcium ATPase, transduction domain A"/>
    <property type="match status" value="1"/>
</dbReference>
<proteinExistence type="inferred from homology"/>
<keyword evidence="13 14" id="KW-0472">Membrane</keyword>
<keyword evidence="4" id="KW-0597">Phosphoprotein</keyword>
<feature type="transmembrane region" description="Helical" evidence="14">
    <location>
        <begin position="257"/>
        <end position="276"/>
    </location>
</feature>
<dbReference type="NCBIfam" id="TIGR01494">
    <property type="entry name" value="ATPase_P-type"/>
    <property type="match status" value="1"/>
</dbReference>
<feature type="transmembrane region" description="Helical" evidence="14">
    <location>
        <begin position="597"/>
        <end position="616"/>
    </location>
</feature>
<feature type="domain" description="P-type ATPase A" evidence="15">
    <location>
        <begin position="138"/>
        <end position="238"/>
    </location>
</feature>
<dbReference type="InterPro" id="IPR023214">
    <property type="entry name" value="HAD_sf"/>
</dbReference>
<evidence type="ECO:0000256" key="12">
    <source>
        <dbReference type="ARBA" id="ARBA00023065"/>
    </source>
</evidence>
<keyword evidence="8 14" id="KW-0067">ATP-binding</keyword>
<dbReference type="Gene3D" id="2.70.150.10">
    <property type="entry name" value="Calcium-transporting ATPase, cytoplasmic transduction domain A"/>
    <property type="match status" value="1"/>
</dbReference>
<dbReference type="PRINTS" id="PR00941">
    <property type="entry name" value="CDATPASE"/>
</dbReference>
<evidence type="ECO:0000256" key="9">
    <source>
        <dbReference type="ARBA" id="ARBA00022842"/>
    </source>
</evidence>
<dbReference type="PROSITE" id="PS00154">
    <property type="entry name" value="ATPASE_E1_E2"/>
    <property type="match status" value="1"/>
</dbReference>
<evidence type="ECO:0000256" key="2">
    <source>
        <dbReference type="ARBA" id="ARBA00006024"/>
    </source>
</evidence>
<evidence type="ECO:0000256" key="6">
    <source>
        <dbReference type="ARBA" id="ARBA00022723"/>
    </source>
</evidence>
<dbReference type="RefSeq" id="WP_307228146.1">
    <property type="nucleotide sequence ID" value="NZ_JAUSTT010000007.1"/>
</dbReference>
<gene>
    <name evidence="16" type="ORF">J2S08_001487</name>
</gene>
<dbReference type="InterPro" id="IPR036412">
    <property type="entry name" value="HAD-like_sf"/>
</dbReference>
<keyword evidence="7 14" id="KW-0547">Nucleotide-binding</keyword>
<dbReference type="Pfam" id="PF00122">
    <property type="entry name" value="E1-E2_ATPase"/>
    <property type="match status" value="1"/>
</dbReference>
<keyword evidence="9" id="KW-0460">Magnesium</keyword>
<keyword evidence="5 14" id="KW-0812">Transmembrane</keyword>
<dbReference type="PRINTS" id="PR00119">
    <property type="entry name" value="CATATPASE"/>
</dbReference>
<dbReference type="InterPro" id="IPR023298">
    <property type="entry name" value="ATPase_P-typ_TM_dom_sf"/>
</dbReference>
<comment type="subcellular location">
    <subcellularLocation>
        <location evidence="14">Cell membrane</location>
    </subcellularLocation>
    <subcellularLocation>
        <location evidence="1">Membrane</location>
        <topology evidence="1">Multi-pass membrane protein</topology>
    </subcellularLocation>
</comment>
<evidence type="ECO:0000256" key="8">
    <source>
        <dbReference type="ARBA" id="ARBA00022840"/>
    </source>
</evidence>
<evidence type="ECO:0000256" key="7">
    <source>
        <dbReference type="ARBA" id="ARBA00022741"/>
    </source>
</evidence>
<dbReference type="PANTHER" id="PTHR43079">
    <property type="entry name" value="PROBABLE CADMIUM/ZINC-TRANSPORTING ATPASE HMA1"/>
    <property type="match status" value="1"/>
</dbReference>
<protein>
    <submittedName>
        <fullName evidence="16">Cd2+/Zn2+-exporting ATPase</fullName>
    </submittedName>
</protein>
<evidence type="ECO:0000256" key="3">
    <source>
        <dbReference type="ARBA" id="ARBA00022448"/>
    </source>
</evidence>
<keyword evidence="17" id="KW-1185">Reference proteome</keyword>
<keyword evidence="10" id="KW-1278">Translocase</keyword>